<keyword evidence="2" id="KW-1185">Reference proteome</keyword>
<dbReference type="Gene3D" id="3.60.10.10">
    <property type="entry name" value="Endonuclease/exonuclease/phosphatase"/>
    <property type="match status" value="1"/>
</dbReference>
<dbReference type="InterPro" id="IPR036691">
    <property type="entry name" value="Endo/exonu/phosph_ase_sf"/>
</dbReference>
<dbReference type="OrthoDB" id="9793162at2"/>
<name>A0A366HWW6_9BACT</name>
<sequence length="299" mass="33800">MYDWYEGERKIADPVEHGRRIGSKIAFDSEIRRELKVGGRCFFRVDIAVPQVPGGVVTLVNNHLEIKTTPKGREEQMVEILGRIKNVPHPVIMAGDHNSAPEDLSATSLVRVVWRQVNTPEALLDTAARVSDLVTGTVVPGYRERSIVNVLKNFQNPLAPDIPILLPNPVRGMFEQVRDHRFADGTSFDFRGDADRSINRNSRTLANSNEHRRWGHRTTFSVRRPIGPVGRYRLDWFFVRSGHLKDPNDDNAPYVLAPHYGETLAEFNDSVKPKFSDHRPIVVDIPLQEPPAAAKLDTH</sequence>
<evidence type="ECO:0000313" key="2">
    <source>
        <dbReference type="Proteomes" id="UP000253426"/>
    </source>
</evidence>
<evidence type="ECO:0008006" key="3">
    <source>
        <dbReference type="Google" id="ProtNLM"/>
    </source>
</evidence>
<gene>
    <name evidence="1" type="ORF">DES53_101864</name>
</gene>
<dbReference type="SUPFAM" id="SSF56219">
    <property type="entry name" value="DNase I-like"/>
    <property type="match status" value="1"/>
</dbReference>
<proteinExistence type="predicted"/>
<accession>A0A366HWW6</accession>
<dbReference type="EMBL" id="QNRR01000001">
    <property type="protein sequence ID" value="RBP48064.1"/>
    <property type="molecule type" value="Genomic_DNA"/>
</dbReference>
<dbReference type="RefSeq" id="WP_113956941.1">
    <property type="nucleotide sequence ID" value="NZ_QNRR01000001.1"/>
</dbReference>
<protein>
    <recommendedName>
        <fullName evidence="3">Endonuclease/exonuclease/phosphatase domain-containing protein</fullName>
    </recommendedName>
</protein>
<dbReference type="AlphaFoldDB" id="A0A366HWW6"/>
<dbReference type="Proteomes" id="UP000253426">
    <property type="component" value="Unassembled WGS sequence"/>
</dbReference>
<organism evidence="1 2">
    <name type="scientific">Roseimicrobium gellanilyticum</name>
    <dbReference type="NCBI Taxonomy" id="748857"/>
    <lineage>
        <taxon>Bacteria</taxon>
        <taxon>Pseudomonadati</taxon>
        <taxon>Verrucomicrobiota</taxon>
        <taxon>Verrucomicrobiia</taxon>
        <taxon>Verrucomicrobiales</taxon>
        <taxon>Verrucomicrobiaceae</taxon>
        <taxon>Roseimicrobium</taxon>
    </lineage>
</organism>
<reference evidence="1 2" key="1">
    <citation type="submission" date="2018-06" db="EMBL/GenBank/DDBJ databases">
        <title>Genomic Encyclopedia of Type Strains, Phase IV (KMG-IV): sequencing the most valuable type-strain genomes for metagenomic binning, comparative biology and taxonomic classification.</title>
        <authorList>
            <person name="Goeker M."/>
        </authorList>
    </citation>
    <scope>NUCLEOTIDE SEQUENCE [LARGE SCALE GENOMIC DNA]</scope>
    <source>
        <strain evidence="1 2">DSM 25532</strain>
    </source>
</reference>
<comment type="caution">
    <text evidence="1">The sequence shown here is derived from an EMBL/GenBank/DDBJ whole genome shotgun (WGS) entry which is preliminary data.</text>
</comment>
<evidence type="ECO:0000313" key="1">
    <source>
        <dbReference type="EMBL" id="RBP48064.1"/>
    </source>
</evidence>